<keyword evidence="3 4" id="KW-0786">Thiamine pyrophosphate</keyword>
<comment type="caution">
    <text evidence="8">The sequence shown here is derived from an EMBL/GenBank/DDBJ whole genome shotgun (WGS) entry which is preliminary data.</text>
</comment>
<dbReference type="PANTHER" id="PTHR18968">
    <property type="entry name" value="THIAMINE PYROPHOSPHATE ENZYMES"/>
    <property type="match status" value="1"/>
</dbReference>
<comment type="similarity">
    <text evidence="2 4">Belongs to the TPP enzyme family.</text>
</comment>
<dbReference type="InterPro" id="IPR012001">
    <property type="entry name" value="Thiamin_PyroP_enz_TPP-bd_dom"/>
</dbReference>
<evidence type="ECO:0000256" key="4">
    <source>
        <dbReference type="RuleBase" id="RU362132"/>
    </source>
</evidence>
<dbReference type="InterPro" id="IPR011766">
    <property type="entry name" value="TPP_enzyme_TPP-bd"/>
</dbReference>
<dbReference type="Pfam" id="PF00205">
    <property type="entry name" value="TPP_enzyme_M"/>
    <property type="match status" value="1"/>
</dbReference>
<evidence type="ECO:0000259" key="7">
    <source>
        <dbReference type="Pfam" id="PF02776"/>
    </source>
</evidence>
<dbReference type="SUPFAM" id="SSF52518">
    <property type="entry name" value="Thiamin diphosphate-binding fold (THDP-binding)"/>
    <property type="match status" value="2"/>
</dbReference>
<evidence type="ECO:0000259" key="5">
    <source>
        <dbReference type="Pfam" id="PF00205"/>
    </source>
</evidence>
<dbReference type="FunFam" id="3.40.50.970:FF:000007">
    <property type="entry name" value="Acetolactate synthase"/>
    <property type="match status" value="1"/>
</dbReference>
<evidence type="ECO:0000256" key="3">
    <source>
        <dbReference type="ARBA" id="ARBA00023052"/>
    </source>
</evidence>
<dbReference type="InterPro" id="IPR000399">
    <property type="entry name" value="TPP-bd_CS"/>
</dbReference>
<feature type="domain" description="Thiamine pyrophosphate enzyme N-terminal TPP-binding" evidence="7">
    <location>
        <begin position="32"/>
        <end position="142"/>
    </location>
</feature>
<evidence type="ECO:0000256" key="2">
    <source>
        <dbReference type="ARBA" id="ARBA00007812"/>
    </source>
</evidence>
<protein>
    <submittedName>
        <fullName evidence="8">Thiamine pyrophosphate enzyme, TPP binding domain protein</fullName>
    </submittedName>
</protein>
<reference evidence="8 9" key="1">
    <citation type="submission" date="2013-07" db="EMBL/GenBank/DDBJ databases">
        <authorList>
            <person name="Weinstock G."/>
            <person name="Sodergren E."/>
            <person name="Wylie T."/>
            <person name="Fulton L."/>
            <person name="Fulton R."/>
            <person name="Fronick C."/>
            <person name="O'Laughlin M."/>
            <person name="Godfrey J."/>
            <person name="Miner T."/>
            <person name="Herter B."/>
            <person name="Appelbaum E."/>
            <person name="Cordes M."/>
            <person name="Lek S."/>
            <person name="Wollam A."/>
            <person name="Pepin K.H."/>
            <person name="Palsikar V.B."/>
            <person name="Mitreva M."/>
            <person name="Wilson R.K."/>
        </authorList>
    </citation>
    <scope>NUCLEOTIDE SEQUENCE [LARGE SCALE GENOMIC DNA]</scope>
    <source>
        <strain evidence="8 9">ATCC 14940</strain>
    </source>
</reference>
<dbReference type="InterPro" id="IPR012000">
    <property type="entry name" value="Thiamin_PyroP_enz_cen_dom"/>
</dbReference>
<dbReference type="GO" id="GO:0019752">
    <property type="term" value="P:carboxylic acid metabolic process"/>
    <property type="evidence" value="ECO:0007669"/>
    <property type="project" value="UniProtKB-ARBA"/>
</dbReference>
<dbReference type="Proteomes" id="UP000016491">
    <property type="component" value="Unassembled WGS sequence"/>
</dbReference>
<organism evidence="8 9">
    <name type="scientific">[Clostridium] symbiosum ATCC 14940</name>
    <dbReference type="NCBI Taxonomy" id="411472"/>
    <lineage>
        <taxon>Bacteria</taxon>
        <taxon>Bacillati</taxon>
        <taxon>Bacillota</taxon>
        <taxon>Clostridia</taxon>
        <taxon>Lachnospirales</taxon>
        <taxon>Lachnospiraceae</taxon>
        <taxon>Otoolea</taxon>
    </lineage>
</organism>
<dbReference type="EMBL" id="AWSU01000253">
    <property type="protein sequence ID" value="ERI75405.1"/>
    <property type="molecule type" value="Genomic_DNA"/>
</dbReference>
<dbReference type="Pfam" id="PF02775">
    <property type="entry name" value="TPP_enzyme_C"/>
    <property type="match status" value="1"/>
</dbReference>
<sequence>MNRKHLAEHYRVYSNEIKPGITEEIKMSKKLVSDLLVDYLERRGVTKLFGLCGHTVIGMLDALSRSEKIEYIGTRHESVASTAADGYARVTHKASVVMCHLGPGLTNVITGVANASLDSIPMVVIAGDVPSYYYGRHPHQEVQMHADGDQYKLLEPVVKRAWRVDDVEAFPDILDKAFRLAESGRPGPVLVDVPMDMFSREMDEDLWARTHKGNLVTMRPALDPAAAKAIAKRLARAKNPVLHAGGGILLSQASEELAALAEYLDIPVSRTLAGQGCLSDLHPLMIGQTGFWGLEFTHSLTTNADVILGLGTRFGEADSSSWYQGVTFDPDKTTFLQIDIDPMEIGRNYPVEIGAMGDLKIGLGQILEEVKKLCPEGRNNPELRARIARAKADFKQSNAAISSDSRFPMTPQRILKDVKEVIPEDAVIFTDVGWNKNGVAQEFDITIPGTIHHSSGLATMGFGPSAVLGGKVAAPDKIVINLTGDGGFGINPSCLATAVEHGIACTWVVMNNSAFGTIAGLENANYKTKFGTVFYKPDGERYTICWADVAKSYGIESICVNSAEEFKPALEKAIAANKEGRPFLVEAPMENIVVPTPGCWNINDIYTPNAFVKEGKLVKKENGRYVAPSHSKSHDGCLN</sequence>
<evidence type="ECO:0000256" key="1">
    <source>
        <dbReference type="ARBA" id="ARBA00001964"/>
    </source>
</evidence>
<dbReference type="GO" id="GO:0006520">
    <property type="term" value="P:amino acid metabolic process"/>
    <property type="evidence" value="ECO:0007669"/>
    <property type="project" value="UniProtKB-ARBA"/>
</dbReference>
<evidence type="ECO:0000313" key="9">
    <source>
        <dbReference type="Proteomes" id="UP000016491"/>
    </source>
</evidence>
<dbReference type="PANTHER" id="PTHR18968:SF13">
    <property type="entry name" value="ACETOLACTATE SYNTHASE CATALYTIC SUBUNIT, MITOCHONDRIAL"/>
    <property type="match status" value="1"/>
</dbReference>
<feature type="domain" description="Thiamine pyrophosphate enzyme TPP-binding" evidence="6">
    <location>
        <begin position="431"/>
        <end position="586"/>
    </location>
</feature>
<gene>
    <name evidence="8" type="ORF">CLOSYM_03267</name>
</gene>
<dbReference type="SUPFAM" id="SSF52467">
    <property type="entry name" value="DHS-like NAD/FAD-binding domain"/>
    <property type="match status" value="1"/>
</dbReference>
<name>A0ABC9TV98_CLOSY</name>
<dbReference type="InterPro" id="IPR045229">
    <property type="entry name" value="TPP_enz"/>
</dbReference>
<proteinExistence type="inferred from homology"/>
<evidence type="ECO:0000313" key="8">
    <source>
        <dbReference type="EMBL" id="ERI75405.1"/>
    </source>
</evidence>
<dbReference type="AlphaFoldDB" id="A0ABC9TV98"/>
<evidence type="ECO:0000259" key="6">
    <source>
        <dbReference type="Pfam" id="PF02775"/>
    </source>
</evidence>
<feature type="domain" description="Thiamine pyrophosphate enzyme central" evidence="5">
    <location>
        <begin position="228"/>
        <end position="364"/>
    </location>
</feature>
<dbReference type="CDD" id="cd07035">
    <property type="entry name" value="TPP_PYR_POX_like"/>
    <property type="match status" value="1"/>
</dbReference>
<accession>A0ABC9TV98</accession>
<dbReference type="Pfam" id="PF02776">
    <property type="entry name" value="TPP_enzyme_N"/>
    <property type="match status" value="1"/>
</dbReference>
<dbReference type="PROSITE" id="PS00187">
    <property type="entry name" value="TPP_ENZYMES"/>
    <property type="match status" value="1"/>
</dbReference>
<dbReference type="InterPro" id="IPR029035">
    <property type="entry name" value="DHS-like_NAD/FAD-binding_dom"/>
</dbReference>
<comment type="cofactor">
    <cofactor evidence="1">
        <name>thiamine diphosphate</name>
        <dbReference type="ChEBI" id="CHEBI:58937"/>
    </cofactor>
</comment>
<dbReference type="GO" id="GO:0030976">
    <property type="term" value="F:thiamine pyrophosphate binding"/>
    <property type="evidence" value="ECO:0007669"/>
    <property type="project" value="UniProtKB-ARBA"/>
</dbReference>
<dbReference type="Gene3D" id="3.40.50.970">
    <property type="match status" value="2"/>
</dbReference>
<dbReference type="Gene3D" id="3.40.50.1220">
    <property type="entry name" value="TPP-binding domain"/>
    <property type="match status" value="1"/>
</dbReference>
<dbReference type="InterPro" id="IPR029061">
    <property type="entry name" value="THDP-binding"/>
</dbReference>
<dbReference type="CDD" id="cd00568">
    <property type="entry name" value="TPP_enzymes"/>
    <property type="match status" value="1"/>
</dbReference>